<dbReference type="EMBL" id="CAAKMV010000120">
    <property type="protein sequence ID" value="VIO55402.1"/>
    <property type="molecule type" value="Genomic_DNA"/>
</dbReference>
<sequence length="392" mass="44050">MASQINDKGSAHALAEMNRAIPELKRVIARDERLITYIKASLEYKEAAISHWEVVMAQDEATDSTETTRSHAELQRNISEAIRKAAEAKRLHEVEVANYRLTDGIHITSVAQDSDHVAQKETESSAVETIFKHCRGHGRSLAKQGSTWLTLGLAKFVIHYLEQRRQGINALDGIVDFSEEGAASLQRLIHNIQCVFATHKAEVVFASMSSEQGDLTEDEKWLFHLHLLKAYLPRLSAFHYTASGSLASMYYRSMAPCEVRSNEYTLLSLMDTTSLINPSERTIMFGVTHNLSRSSAGIGLFDWLMIPAEVIDDWRVLNRVNLYEVIRPRIHHEGKNNIEVDEEDYKPMSPSAISSIIKRTVAFDEIIKGLHCYAKPSELEGKVPGVYVIGLS</sequence>
<gene>
    <name evidence="1" type="ORF">FUG_LOCUS170293</name>
</gene>
<reference evidence="1" key="1">
    <citation type="submission" date="2019-04" db="EMBL/GenBank/DDBJ databases">
        <authorList>
            <person name="Melise S."/>
            <person name="Noan J."/>
            <person name="Okalmin O."/>
        </authorList>
    </citation>
    <scope>NUCLEOTIDE SEQUENCE</scope>
    <source>
        <strain evidence="1">FN9</strain>
    </source>
</reference>
<name>A0A4E9EC76_GIBZA</name>
<organism evidence="1">
    <name type="scientific">Gibberella zeae</name>
    <name type="common">Wheat head blight fungus</name>
    <name type="synonym">Fusarium graminearum</name>
    <dbReference type="NCBI Taxonomy" id="5518"/>
    <lineage>
        <taxon>Eukaryota</taxon>
        <taxon>Fungi</taxon>
        <taxon>Dikarya</taxon>
        <taxon>Ascomycota</taxon>
        <taxon>Pezizomycotina</taxon>
        <taxon>Sordariomycetes</taxon>
        <taxon>Hypocreomycetidae</taxon>
        <taxon>Hypocreales</taxon>
        <taxon>Nectriaceae</taxon>
        <taxon>Fusarium</taxon>
    </lineage>
</organism>
<protein>
    <submittedName>
        <fullName evidence="1">Uncharacterized protein</fullName>
    </submittedName>
</protein>
<evidence type="ECO:0000313" key="1">
    <source>
        <dbReference type="EMBL" id="VIO55402.1"/>
    </source>
</evidence>
<proteinExistence type="predicted"/>
<dbReference type="AlphaFoldDB" id="A0A4E9EC76"/>
<accession>A0A4E9EC76</accession>